<feature type="compositionally biased region" description="Polar residues" evidence="1">
    <location>
        <begin position="234"/>
        <end position="246"/>
    </location>
</feature>
<dbReference type="EMBL" id="JAPEIS010000010">
    <property type="protein sequence ID" value="KAJ8062203.1"/>
    <property type="molecule type" value="Genomic_DNA"/>
</dbReference>
<feature type="signal peptide" evidence="3">
    <location>
        <begin position="1"/>
        <end position="34"/>
    </location>
</feature>
<keyword evidence="2" id="KW-1133">Transmembrane helix</keyword>
<feature type="chain" id="PRO_5040942135" evidence="3">
    <location>
        <begin position="35"/>
        <end position="326"/>
    </location>
</feature>
<protein>
    <submittedName>
        <fullName evidence="4">Uncharacterized protein</fullName>
    </submittedName>
</protein>
<dbReference type="AlphaFoldDB" id="A0A9X0AJP0"/>
<feature type="compositionally biased region" description="Basic and acidic residues" evidence="1">
    <location>
        <begin position="316"/>
        <end position="326"/>
    </location>
</feature>
<keyword evidence="5" id="KW-1185">Reference proteome</keyword>
<keyword evidence="3" id="KW-0732">Signal</keyword>
<feature type="compositionally biased region" description="Low complexity" evidence="1">
    <location>
        <begin position="247"/>
        <end position="259"/>
    </location>
</feature>
<dbReference type="OrthoDB" id="4775599at2759"/>
<gene>
    <name evidence="4" type="ORF">OCU04_008756</name>
</gene>
<evidence type="ECO:0000256" key="1">
    <source>
        <dbReference type="SAM" id="MobiDB-lite"/>
    </source>
</evidence>
<dbReference type="Proteomes" id="UP001152300">
    <property type="component" value="Unassembled WGS sequence"/>
</dbReference>
<feature type="compositionally biased region" description="Polar residues" evidence="1">
    <location>
        <begin position="51"/>
        <end position="65"/>
    </location>
</feature>
<keyword evidence="2" id="KW-0472">Membrane</keyword>
<evidence type="ECO:0000313" key="4">
    <source>
        <dbReference type="EMBL" id="KAJ8062203.1"/>
    </source>
</evidence>
<comment type="caution">
    <text evidence="4">The sequence shown here is derived from an EMBL/GenBank/DDBJ whole genome shotgun (WGS) entry which is preliminary data.</text>
</comment>
<feature type="region of interest" description="Disordered" evidence="1">
    <location>
        <begin position="51"/>
        <end position="70"/>
    </location>
</feature>
<feature type="compositionally biased region" description="Polar residues" evidence="1">
    <location>
        <begin position="199"/>
        <end position="216"/>
    </location>
</feature>
<feature type="region of interest" description="Disordered" evidence="1">
    <location>
        <begin position="196"/>
        <end position="326"/>
    </location>
</feature>
<evidence type="ECO:0000256" key="3">
    <source>
        <dbReference type="SAM" id="SignalP"/>
    </source>
</evidence>
<feature type="region of interest" description="Disordered" evidence="1">
    <location>
        <begin position="155"/>
        <end position="183"/>
    </location>
</feature>
<feature type="transmembrane region" description="Helical" evidence="2">
    <location>
        <begin position="80"/>
        <end position="101"/>
    </location>
</feature>
<organism evidence="4 5">
    <name type="scientific">Sclerotinia nivalis</name>
    <dbReference type="NCBI Taxonomy" id="352851"/>
    <lineage>
        <taxon>Eukaryota</taxon>
        <taxon>Fungi</taxon>
        <taxon>Dikarya</taxon>
        <taxon>Ascomycota</taxon>
        <taxon>Pezizomycotina</taxon>
        <taxon>Leotiomycetes</taxon>
        <taxon>Helotiales</taxon>
        <taxon>Sclerotiniaceae</taxon>
        <taxon>Sclerotinia</taxon>
    </lineage>
</organism>
<sequence>MTSRYQRNICQCNSQPFSSALLLLSIIFPKLSYAQISTVYVTSDPLPSYTPQSYNVSPQNPNQIPSDTDSDVEDTSSHIYNYYFVIVAVFVVIVFFLLLYITRRQKQKAELLRNNGQSALARDVQAFTDFRTRFVPRRGGSRLMGMTMATMGVHRESQEGLDDSGEAPPAYVEGGKPPSLRSEDGIAMMISNEDHCNADSASSVPTAATPGNNSNTARHDALGAGSRLSAELSRPTSTTASNSAIRTSIGGTSTPITSTAESNQDVELRRLSRSTSTRPPLGPPTYSETFQGGQPDIARPAAAVTAQDRFTPTRRLMSESRTSSEM</sequence>
<evidence type="ECO:0000313" key="5">
    <source>
        <dbReference type="Proteomes" id="UP001152300"/>
    </source>
</evidence>
<proteinExistence type="predicted"/>
<accession>A0A9X0AJP0</accession>
<name>A0A9X0AJP0_9HELO</name>
<reference evidence="4" key="1">
    <citation type="submission" date="2022-11" db="EMBL/GenBank/DDBJ databases">
        <title>Genome Resource of Sclerotinia nivalis Strain SnTB1, a Plant Pathogen Isolated from American Ginseng.</title>
        <authorList>
            <person name="Fan S."/>
        </authorList>
    </citation>
    <scope>NUCLEOTIDE SEQUENCE</scope>
    <source>
        <strain evidence="4">SnTB1</strain>
    </source>
</reference>
<keyword evidence="2" id="KW-0812">Transmembrane</keyword>
<evidence type="ECO:0000256" key="2">
    <source>
        <dbReference type="SAM" id="Phobius"/>
    </source>
</evidence>